<dbReference type="Gene3D" id="1.25.40.180">
    <property type="match status" value="1"/>
</dbReference>
<dbReference type="GO" id="GO:0042274">
    <property type="term" value="P:ribosomal small subunit biogenesis"/>
    <property type="evidence" value="ECO:0007669"/>
    <property type="project" value="TreeGrafter"/>
</dbReference>
<dbReference type="InterPro" id="IPR003890">
    <property type="entry name" value="MIF4G-like_typ-3"/>
</dbReference>
<feature type="region of interest" description="Disordered" evidence="4">
    <location>
        <begin position="186"/>
        <end position="300"/>
    </location>
</feature>
<feature type="compositionally biased region" description="Basic and acidic residues" evidence="4">
    <location>
        <begin position="18"/>
        <end position="27"/>
    </location>
</feature>
<sequence length="882" mass="97808">MPAPTAVTELQQKLFKRIGVDFPERQQPRQQARQHRGSRAPLSGPQSRKLQRKNQRAQKKSDRYKGWKALESEEEEEEEEEDFEVSLDEDEAEVNSDLEGLDDEEEDDDDIDDDDDDDDGASDDHGEQSSDETAGSKRISSAMRQRLAQDDAEIDEFERKLGIKKKSKSLPQAFKDDGLAELLGELGGDISEEGGDDDESLKRKRDYDDWLAAKRRKTNSTSRQEAIIDDNDDDDDEEADGLDESENLDDDEGDDHDDNDDEEDVLDDEAFEGFGSEDDGAQLQQTRAKENPYKAPTTGNVVAKYVPPSLRKAQGSVSEARSRLQRQLQGQINRLTEANILSIVQAIDELYSSNARGDVTELLTIIILAQMQSPDSLSDQFFVLTGGFSAAIYKVIGSSFGSHLVREVARAFGQVYETCHKEEGDPAAIRKEATNMIAFLSQLYLFDVVGCKIIFDYMERFLENLSELNVELLLRICRAAGQSLRKDDANALKHVTTILGAAVAKVGYANVSARTKFMIEMLNDLRNSKPKARGVDSSVVSDHVLRMRKRLGELKSRSRRLDGLAPMGVGLADIEQADTAGKWWLVGASVPAKEGKKGSSSSSSASARACPAPEEEEEEEEEEEPADPTDDEDMDFVLPDYPKKARDQGLTTTAQIAIFTAVMSAMNYEHGYQRYVTLGLKRDDQLEVARVLVQCVGSEAQYNEYYALVGKKACANARVRFAFQDRLWRIFRSLGESLFGGGAEADAEETAESERMRDERRMAHVARFYASLVADGALAISVLKPLNFPEMNRWTALFVECFVAGLLRACRACKGPAARDAQVHKLFGPAADVPSLSAGLAWFLGGKFRKAQSISAEEMKKLDKVIKKARAAVRGASLAQVS</sequence>
<evidence type="ECO:0000259" key="5">
    <source>
        <dbReference type="PROSITE" id="PS51366"/>
    </source>
</evidence>
<feature type="compositionally biased region" description="Basic residues" evidence="4">
    <location>
        <begin position="49"/>
        <end position="58"/>
    </location>
</feature>
<dbReference type="STRING" id="150374.A0A0M9VSJ0"/>
<dbReference type="PANTHER" id="PTHR18034:SF4">
    <property type="entry name" value="NUCLEOLAR MIF4G DOMAIN-CONTAINING PROTEIN 1"/>
    <property type="match status" value="1"/>
</dbReference>
<feature type="compositionally biased region" description="Acidic residues" evidence="4">
    <location>
        <begin position="613"/>
        <end position="634"/>
    </location>
</feature>
<feature type="region of interest" description="Disordered" evidence="4">
    <location>
        <begin position="592"/>
        <end position="634"/>
    </location>
</feature>
<dbReference type="EMBL" id="LGSR01000022">
    <property type="protein sequence ID" value="KOS17632.1"/>
    <property type="molecule type" value="Genomic_DNA"/>
</dbReference>
<feature type="domain" description="MI" evidence="5">
    <location>
        <begin position="653"/>
        <end position="788"/>
    </location>
</feature>
<protein>
    <submittedName>
        <fullName evidence="6">Suppressor of glycerol defect protein 1</fullName>
    </submittedName>
</protein>
<gene>
    <name evidence="6" type="ORF">ESCO_002580</name>
</gene>
<comment type="similarity">
    <text evidence="2">Belongs to the CWC22 family.</text>
</comment>
<dbReference type="Proteomes" id="UP000053831">
    <property type="component" value="Unassembled WGS sequence"/>
</dbReference>
<reference evidence="6 7" key="1">
    <citation type="submission" date="2015-07" db="EMBL/GenBank/DDBJ databases">
        <title>The genome of the fungus Escovopsis weberi, a specialized disease agent of ant agriculture.</title>
        <authorList>
            <person name="de Man T.J."/>
            <person name="Stajich J.E."/>
            <person name="Kubicek C.P."/>
            <person name="Chenthamara K."/>
            <person name="Atanasova L."/>
            <person name="Druzhinina I.S."/>
            <person name="Birnbaum S."/>
            <person name="Barribeau S.M."/>
            <person name="Teiling C."/>
            <person name="Suen G."/>
            <person name="Currie C."/>
            <person name="Gerardo N.M."/>
        </authorList>
    </citation>
    <scope>NUCLEOTIDE SEQUENCE [LARGE SCALE GENOMIC DNA]</scope>
</reference>
<dbReference type="GO" id="GO:0005730">
    <property type="term" value="C:nucleolus"/>
    <property type="evidence" value="ECO:0007669"/>
    <property type="project" value="UniProtKB-SubCell"/>
</dbReference>
<evidence type="ECO:0000313" key="7">
    <source>
        <dbReference type="Proteomes" id="UP000053831"/>
    </source>
</evidence>
<dbReference type="Pfam" id="PF02854">
    <property type="entry name" value="MIF4G"/>
    <property type="match status" value="1"/>
</dbReference>
<dbReference type="OrthoDB" id="361797at2759"/>
<evidence type="ECO:0000256" key="4">
    <source>
        <dbReference type="SAM" id="MobiDB-lite"/>
    </source>
</evidence>
<dbReference type="InterPro" id="IPR003891">
    <property type="entry name" value="Initiation_fac_eIF4g_MI"/>
</dbReference>
<comment type="caution">
    <text evidence="6">The sequence shown here is derived from an EMBL/GenBank/DDBJ whole genome shotgun (WGS) entry which is preliminary data.</text>
</comment>
<feature type="compositionally biased region" description="Acidic residues" evidence="4">
    <location>
        <begin position="190"/>
        <end position="199"/>
    </location>
</feature>
<evidence type="ECO:0000313" key="6">
    <source>
        <dbReference type="EMBL" id="KOS17632.1"/>
    </source>
</evidence>
<feature type="region of interest" description="Disordered" evidence="4">
    <location>
        <begin position="18"/>
        <end position="153"/>
    </location>
</feature>
<dbReference type="InterPro" id="IPR050781">
    <property type="entry name" value="CWC22_splicing_factor"/>
</dbReference>
<dbReference type="Pfam" id="PF02847">
    <property type="entry name" value="MA3"/>
    <property type="match status" value="1"/>
</dbReference>
<evidence type="ECO:0000256" key="3">
    <source>
        <dbReference type="ARBA" id="ARBA00023242"/>
    </source>
</evidence>
<keyword evidence="3" id="KW-0539">Nucleus</keyword>
<comment type="subcellular location">
    <subcellularLocation>
        <location evidence="1">Nucleus</location>
        <location evidence="1">Nucleolus</location>
    </subcellularLocation>
</comment>
<evidence type="ECO:0000256" key="2">
    <source>
        <dbReference type="ARBA" id="ARBA00006856"/>
    </source>
</evidence>
<name>A0A0M9VSJ0_ESCWE</name>
<evidence type="ECO:0000256" key="1">
    <source>
        <dbReference type="ARBA" id="ARBA00004604"/>
    </source>
</evidence>
<keyword evidence="7" id="KW-1185">Reference proteome</keyword>
<dbReference type="SUPFAM" id="SSF48371">
    <property type="entry name" value="ARM repeat"/>
    <property type="match status" value="1"/>
</dbReference>
<accession>A0A0M9VSJ0</accession>
<dbReference type="InterPro" id="IPR016024">
    <property type="entry name" value="ARM-type_fold"/>
</dbReference>
<feature type="compositionally biased region" description="Acidic residues" evidence="4">
    <location>
        <begin position="72"/>
        <end position="121"/>
    </location>
</feature>
<dbReference type="PROSITE" id="PS51366">
    <property type="entry name" value="MI"/>
    <property type="match status" value="1"/>
</dbReference>
<dbReference type="AlphaFoldDB" id="A0A0M9VSJ0"/>
<dbReference type="PANTHER" id="PTHR18034">
    <property type="entry name" value="CELL CYCLE CONTROL PROTEIN CWF22-RELATED"/>
    <property type="match status" value="1"/>
</dbReference>
<organism evidence="6 7">
    <name type="scientific">Escovopsis weberi</name>
    <dbReference type="NCBI Taxonomy" id="150374"/>
    <lineage>
        <taxon>Eukaryota</taxon>
        <taxon>Fungi</taxon>
        <taxon>Dikarya</taxon>
        <taxon>Ascomycota</taxon>
        <taxon>Pezizomycotina</taxon>
        <taxon>Sordariomycetes</taxon>
        <taxon>Hypocreomycetidae</taxon>
        <taxon>Hypocreales</taxon>
        <taxon>Hypocreaceae</taxon>
        <taxon>Escovopsis</taxon>
    </lineage>
</organism>
<feature type="compositionally biased region" description="Basic and acidic residues" evidence="4">
    <location>
        <begin position="59"/>
        <end position="71"/>
    </location>
</feature>
<feature type="compositionally biased region" description="Acidic residues" evidence="4">
    <location>
        <begin position="227"/>
        <end position="280"/>
    </location>
</feature>
<proteinExistence type="inferred from homology"/>
<feature type="compositionally biased region" description="Low complexity" evidence="4">
    <location>
        <begin position="599"/>
        <end position="612"/>
    </location>
</feature>
<dbReference type="GO" id="GO:0003723">
    <property type="term" value="F:RNA binding"/>
    <property type="evidence" value="ECO:0007669"/>
    <property type="project" value="InterPro"/>
</dbReference>
<dbReference type="SMART" id="SM00543">
    <property type="entry name" value="MIF4G"/>
    <property type="match status" value="1"/>
</dbReference>